<dbReference type="GO" id="GO:0006310">
    <property type="term" value="P:DNA recombination"/>
    <property type="evidence" value="ECO:0007669"/>
    <property type="project" value="UniProtKB-KW"/>
</dbReference>
<name>A0A4R7D1X0_9FLAO</name>
<dbReference type="InterPro" id="IPR025269">
    <property type="entry name" value="SAM-like_dom"/>
</dbReference>
<evidence type="ECO:0000259" key="7">
    <source>
        <dbReference type="PROSITE" id="PS51900"/>
    </source>
</evidence>
<dbReference type="PROSITE" id="PS51898">
    <property type="entry name" value="TYR_RECOMBINASE"/>
    <property type="match status" value="1"/>
</dbReference>
<dbReference type="PROSITE" id="PS51900">
    <property type="entry name" value="CB"/>
    <property type="match status" value="1"/>
</dbReference>
<dbReference type="InterPro" id="IPR002104">
    <property type="entry name" value="Integrase_catalytic"/>
</dbReference>
<dbReference type="InterPro" id="IPR010998">
    <property type="entry name" value="Integrase_recombinase_N"/>
</dbReference>
<comment type="similarity">
    <text evidence="1">Belongs to the 'phage' integrase family.</text>
</comment>
<accession>A0A4R7D1X0</accession>
<dbReference type="PANTHER" id="PTHR30349">
    <property type="entry name" value="PHAGE INTEGRASE-RELATED"/>
    <property type="match status" value="1"/>
</dbReference>
<dbReference type="SUPFAM" id="SSF56349">
    <property type="entry name" value="DNA breaking-rejoining enzymes"/>
    <property type="match status" value="1"/>
</dbReference>
<evidence type="ECO:0000259" key="6">
    <source>
        <dbReference type="PROSITE" id="PS51898"/>
    </source>
</evidence>
<dbReference type="Proteomes" id="UP000295274">
    <property type="component" value="Unassembled WGS sequence"/>
</dbReference>
<dbReference type="EMBL" id="SNZW01000016">
    <property type="protein sequence ID" value="TDS13554.1"/>
    <property type="molecule type" value="Genomic_DNA"/>
</dbReference>
<feature type="domain" description="Core-binding (CB)" evidence="7">
    <location>
        <begin position="106"/>
        <end position="204"/>
    </location>
</feature>
<dbReference type="PANTHER" id="PTHR30349:SF64">
    <property type="entry name" value="PROPHAGE INTEGRASE INTD-RELATED"/>
    <property type="match status" value="1"/>
</dbReference>
<dbReference type="GO" id="GO:0003677">
    <property type="term" value="F:DNA binding"/>
    <property type="evidence" value="ECO:0007669"/>
    <property type="project" value="UniProtKB-UniRule"/>
</dbReference>
<dbReference type="OrthoDB" id="1493636at2"/>
<keyword evidence="4" id="KW-0233">DNA recombination</keyword>
<comment type="caution">
    <text evidence="8">The sequence shown here is derived from an EMBL/GenBank/DDBJ whole genome shotgun (WGS) entry which is preliminary data.</text>
</comment>
<evidence type="ECO:0000256" key="4">
    <source>
        <dbReference type="ARBA" id="ARBA00023172"/>
    </source>
</evidence>
<dbReference type="GO" id="GO:0015074">
    <property type="term" value="P:DNA integration"/>
    <property type="evidence" value="ECO:0007669"/>
    <property type="project" value="UniProtKB-KW"/>
</dbReference>
<gene>
    <name evidence="8" type="ORF">DFQ03_2847</name>
</gene>
<evidence type="ECO:0000313" key="9">
    <source>
        <dbReference type="Proteomes" id="UP000295274"/>
    </source>
</evidence>
<evidence type="ECO:0000313" key="8">
    <source>
        <dbReference type="EMBL" id="TDS13554.1"/>
    </source>
</evidence>
<dbReference type="RefSeq" id="WP_133673766.1">
    <property type="nucleotide sequence ID" value="NZ_SNZW01000016.1"/>
</dbReference>
<evidence type="ECO:0000256" key="5">
    <source>
        <dbReference type="PROSITE-ProRule" id="PRU01248"/>
    </source>
</evidence>
<feature type="domain" description="Tyr recombinase" evidence="6">
    <location>
        <begin position="225"/>
        <end position="412"/>
    </location>
</feature>
<keyword evidence="3 5" id="KW-0238">DNA-binding</keyword>
<dbReference type="Pfam" id="PF13102">
    <property type="entry name" value="Phage_int_SAM_5"/>
    <property type="match status" value="1"/>
</dbReference>
<dbReference type="AlphaFoldDB" id="A0A4R7D1X0"/>
<dbReference type="InterPro" id="IPR013762">
    <property type="entry name" value="Integrase-like_cat_sf"/>
</dbReference>
<keyword evidence="9" id="KW-1185">Reference proteome</keyword>
<dbReference type="Gene3D" id="1.10.443.10">
    <property type="entry name" value="Intergrase catalytic core"/>
    <property type="match status" value="1"/>
</dbReference>
<reference evidence="8 9" key="1">
    <citation type="submission" date="2019-03" db="EMBL/GenBank/DDBJ databases">
        <title>Genomic Encyclopedia of Type Strains, Phase III (KMG-III): the genomes of soil and plant-associated and newly described type strains.</title>
        <authorList>
            <person name="Whitman W."/>
        </authorList>
    </citation>
    <scope>NUCLEOTIDE SEQUENCE [LARGE SCALE GENOMIC DNA]</scope>
    <source>
        <strain evidence="8 9">CECT 8455</strain>
    </source>
</reference>
<dbReference type="InterPro" id="IPR050090">
    <property type="entry name" value="Tyrosine_recombinase_XerCD"/>
</dbReference>
<evidence type="ECO:0000256" key="3">
    <source>
        <dbReference type="ARBA" id="ARBA00023125"/>
    </source>
</evidence>
<protein>
    <submittedName>
        <fullName evidence="8">Phage integrase family protein</fullName>
    </submittedName>
</protein>
<keyword evidence="2" id="KW-0229">DNA integration</keyword>
<dbReference type="InterPro" id="IPR011010">
    <property type="entry name" value="DNA_brk_join_enz"/>
</dbReference>
<proteinExistence type="inferred from homology"/>
<evidence type="ECO:0000256" key="1">
    <source>
        <dbReference type="ARBA" id="ARBA00008857"/>
    </source>
</evidence>
<dbReference type="Gene3D" id="1.10.150.130">
    <property type="match status" value="1"/>
</dbReference>
<dbReference type="InterPro" id="IPR044068">
    <property type="entry name" value="CB"/>
</dbReference>
<evidence type="ECO:0000256" key="2">
    <source>
        <dbReference type="ARBA" id="ARBA00022908"/>
    </source>
</evidence>
<sequence>MRYTFNLKNSKSSSDTPIFFSTYFKDEGRKFVYSTGEKINPKEWDFKLRIPNNTTGRSSEAEKHRTIKQQLDRYSSYFLDLVGRYKNINEPLDIETTRNHFDKYFKKTKPKSNRFFEVYEIFLESKKSDKSGDANTSSTIKRYEYNKDLLITFQAHTKRNLNLNKFDSNTYNLFLDYCITVKNHSSNTLRRNVGLLKTFLNWALENAYTHNISFKSFKTPTAFVTDEVALTMDQVNQIYEKDFSKNKKLEKVRDLFVFGCSTGMRYGNYSKVRAKDIIDNCISVIDNKDQNKQLKIPLNKISKAILEKYNYQLPVISSQKFNVYIKEAIGDVDDSYKEEIKKTTKIGNKIIEEDIMFCDRISSHTARRSFITIMKNKKIPDKIIMEFTGHKSLEIFNKYYKPNEEDKNDFMSSVWNN</sequence>
<dbReference type="Pfam" id="PF00589">
    <property type="entry name" value="Phage_integrase"/>
    <property type="match status" value="1"/>
</dbReference>
<organism evidence="8 9">
    <name type="scientific">Maribacter caenipelagi</name>
    <dbReference type="NCBI Taxonomy" id="1447781"/>
    <lineage>
        <taxon>Bacteria</taxon>
        <taxon>Pseudomonadati</taxon>
        <taxon>Bacteroidota</taxon>
        <taxon>Flavobacteriia</taxon>
        <taxon>Flavobacteriales</taxon>
        <taxon>Flavobacteriaceae</taxon>
        <taxon>Maribacter</taxon>
    </lineage>
</organism>